<protein>
    <recommendedName>
        <fullName evidence="3">TonB-dependent receptor</fullName>
    </recommendedName>
</protein>
<dbReference type="AlphaFoldDB" id="A0A147J4P7"/>
<dbReference type="Proteomes" id="UP000074410">
    <property type="component" value="Unassembled WGS sequence"/>
</dbReference>
<evidence type="ECO:0008006" key="3">
    <source>
        <dbReference type="Google" id="ProtNLM"/>
    </source>
</evidence>
<gene>
    <name evidence="1" type="ORF">NS258_17470</name>
</gene>
<dbReference type="EMBL" id="LDTC01000218">
    <property type="protein sequence ID" value="KTW05185.1"/>
    <property type="molecule type" value="Genomic_DNA"/>
</dbReference>
<comment type="caution">
    <text evidence="1">The sequence shown here is derived from an EMBL/GenBank/DDBJ whole genome shotgun (WGS) entry which is preliminary data.</text>
</comment>
<evidence type="ECO:0000313" key="1">
    <source>
        <dbReference type="EMBL" id="KTW05185.1"/>
    </source>
</evidence>
<dbReference type="PATRIC" id="fig|33051.5.peg.1426"/>
<accession>A0A147J4P7</accession>
<evidence type="ECO:0000313" key="2">
    <source>
        <dbReference type="Proteomes" id="UP000074410"/>
    </source>
</evidence>
<sequence>GNIAVRQPDWHANVYGQFYDWSMYSNPTYTDPDGTSAQIRQFDRRWIVGARAEKRWTLGPALAVSIGTEERYDHIPAFDTTGPTDGRLSRVVEPRTLRLGTRVNF</sequence>
<name>A0A147J4P7_9SPHN</name>
<reference evidence="1 2" key="1">
    <citation type="journal article" date="2016" name="Front. Microbiol.">
        <title>Genomic Resource of Rice Seed Associated Bacteria.</title>
        <authorList>
            <person name="Midha S."/>
            <person name="Bansal K."/>
            <person name="Sharma S."/>
            <person name="Kumar N."/>
            <person name="Patil P.P."/>
            <person name="Chaudhry V."/>
            <person name="Patil P.B."/>
        </authorList>
    </citation>
    <scope>NUCLEOTIDE SEQUENCE [LARGE SCALE GENOMIC DNA]</scope>
    <source>
        <strain evidence="1 2">NS258</strain>
    </source>
</reference>
<proteinExistence type="predicted"/>
<organism evidence="1 2">
    <name type="scientific">Sphingomonas sanguinis</name>
    <dbReference type="NCBI Taxonomy" id="33051"/>
    <lineage>
        <taxon>Bacteria</taxon>
        <taxon>Pseudomonadati</taxon>
        <taxon>Pseudomonadota</taxon>
        <taxon>Alphaproteobacteria</taxon>
        <taxon>Sphingomonadales</taxon>
        <taxon>Sphingomonadaceae</taxon>
        <taxon>Sphingomonas</taxon>
    </lineage>
</organism>
<feature type="non-terminal residue" evidence="1">
    <location>
        <position position="1"/>
    </location>
</feature>